<evidence type="ECO:0000256" key="4">
    <source>
        <dbReference type="ARBA" id="ARBA00022801"/>
    </source>
</evidence>
<dbReference type="GO" id="GO:0003697">
    <property type="term" value="F:single-stranded DNA binding"/>
    <property type="evidence" value="ECO:0007669"/>
    <property type="project" value="InterPro"/>
</dbReference>
<keyword evidence="10" id="KW-1185">Reference proteome</keyword>
<dbReference type="Proteomes" id="UP000078148">
    <property type="component" value="Chromosome"/>
</dbReference>
<dbReference type="PANTHER" id="PTHR13604:SF0">
    <property type="entry name" value="ABASIC SITE PROCESSING PROTEIN HMCES"/>
    <property type="match status" value="1"/>
</dbReference>
<dbReference type="KEGG" id="pbv:AR543_14015"/>
<dbReference type="EMBL" id="CP013023">
    <property type="protein sequence ID" value="ANF97011.1"/>
    <property type="molecule type" value="Genomic_DNA"/>
</dbReference>
<dbReference type="InterPro" id="IPR036590">
    <property type="entry name" value="SRAP-like"/>
</dbReference>
<dbReference type="GO" id="GO:0006508">
    <property type="term" value="P:proteolysis"/>
    <property type="evidence" value="ECO:0007669"/>
    <property type="project" value="UniProtKB-KW"/>
</dbReference>
<keyword evidence="3" id="KW-0227">DNA damage</keyword>
<evidence type="ECO:0000256" key="3">
    <source>
        <dbReference type="ARBA" id="ARBA00022763"/>
    </source>
</evidence>
<dbReference type="RefSeq" id="WP_060535122.1">
    <property type="nucleotide sequence ID" value="NZ_CP013023.1"/>
</dbReference>
<reference evidence="10" key="1">
    <citation type="submission" date="2015-10" db="EMBL/GenBank/DDBJ databases">
        <title>Genome of Paenibacillus bovis sp. nov.</title>
        <authorList>
            <person name="Wu Z."/>
            <person name="Gao C."/>
            <person name="Liu Z."/>
            <person name="Zheng H."/>
        </authorList>
    </citation>
    <scope>NUCLEOTIDE SEQUENCE [LARGE SCALE GENOMIC DNA]</scope>
    <source>
        <strain evidence="10">BD3526</strain>
    </source>
</reference>
<keyword evidence="6" id="KW-0238">DNA-binding</keyword>
<evidence type="ECO:0000313" key="9">
    <source>
        <dbReference type="EMBL" id="ANF97011.1"/>
    </source>
</evidence>
<dbReference type="GO" id="GO:0016829">
    <property type="term" value="F:lyase activity"/>
    <property type="evidence" value="ECO:0007669"/>
    <property type="project" value="UniProtKB-KW"/>
</dbReference>
<proteinExistence type="inferred from homology"/>
<sequence>MCGRFTLLTDLDQIRHSFDIAKVEYVLQARTNIAPGQDIAVIRQQQDERILDGFRWGLIPSWAKEAKIGYKMINARAETLATKASFRSLIARHRVGIVADGFYEWKKEVEDKQPYRFQLQSREPFAFAGLYDEWESPEDGELIRSCTIITTEPNTLAAEVHNRMPVILAPEALDTWLDPQMTDKEHLQQFLVPYSAEEMIKYPVSKEVGNVKNISNHLIDEIPLNSK</sequence>
<comment type="similarity">
    <text evidence="1 8">Belongs to the SOS response-associated peptidase family.</text>
</comment>
<keyword evidence="4 8" id="KW-0378">Hydrolase</keyword>
<accession>A0A172ZH96</accession>
<keyword evidence="2 8" id="KW-0645">Protease</keyword>
<dbReference type="STRING" id="1616788.AR543_14015"/>
<evidence type="ECO:0000256" key="6">
    <source>
        <dbReference type="ARBA" id="ARBA00023125"/>
    </source>
</evidence>
<dbReference type="Gene3D" id="3.90.1680.10">
    <property type="entry name" value="SOS response associated peptidase-like"/>
    <property type="match status" value="1"/>
</dbReference>
<dbReference type="GO" id="GO:0106300">
    <property type="term" value="P:protein-DNA covalent cross-linking repair"/>
    <property type="evidence" value="ECO:0007669"/>
    <property type="project" value="InterPro"/>
</dbReference>
<name>A0A172ZH96_9BACL</name>
<dbReference type="GO" id="GO:0008233">
    <property type="term" value="F:peptidase activity"/>
    <property type="evidence" value="ECO:0007669"/>
    <property type="project" value="UniProtKB-KW"/>
</dbReference>
<evidence type="ECO:0000256" key="8">
    <source>
        <dbReference type="RuleBase" id="RU364100"/>
    </source>
</evidence>
<organism evidence="9 10">
    <name type="scientific">Paenibacillus bovis</name>
    <dbReference type="NCBI Taxonomy" id="1616788"/>
    <lineage>
        <taxon>Bacteria</taxon>
        <taxon>Bacillati</taxon>
        <taxon>Bacillota</taxon>
        <taxon>Bacilli</taxon>
        <taxon>Bacillales</taxon>
        <taxon>Paenibacillaceae</taxon>
        <taxon>Paenibacillus</taxon>
    </lineage>
</organism>
<keyword evidence="5" id="KW-0190">Covalent protein-DNA linkage</keyword>
<dbReference type="PANTHER" id="PTHR13604">
    <property type="entry name" value="DC12-RELATED"/>
    <property type="match status" value="1"/>
</dbReference>
<dbReference type="OrthoDB" id="9782620at2"/>
<dbReference type="SUPFAM" id="SSF143081">
    <property type="entry name" value="BB1717-like"/>
    <property type="match status" value="1"/>
</dbReference>
<evidence type="ECO:0000256" key="5">
    <source>
        <dbReference type="ARBA" id="ARBA00023124"/>
    </source>
</evidence>
<protein>
    <recommendedName>
        <fullName evidence="8">Abasic site processing protein</fullName>
        <ecNumber evidence="8">3.4.-.-</ecNumber>
    </recommendedName>
</protein>
<keyword evidence="7" id="KW-0456">Lyase</keyword>
<evidence type="ECO:0000256" key="2">
    <source>
        <dbReference type="ARBA" id="ARBA00022670"/>
    </source>
</evidence>
<evidence type="ECO:0000256" key="1">
    <source>
        <dbReference type="ARBA" id="ARBA00008136"/>
    </source>
</evidence>
<evidence type="ECO:0000313" key="10">
    <source>
        <dbReference type="Proteomes" id="UP000078148"/>
    </source>
</evidence>
<dbReference type="InterPro" id="IPR003738">
    <property type="entry name" value="SRAP"/>
</dbReference>
<reference evidence="9 10" key="2">
    <citation type="journal article" date="2016" name="Int. J. Syst. Evol. Microbiol.">
        <title>Paenibacillus bovis sp. nov., isolated from raw yak (Bos grunniens) milk.</title>
        <authorList>
            <person name="Gao C."/>
            <person name="Han J."/>
            <person name="Liu Z."/>
            <person name="Xu X."/>
            <person name="Hang F."/>
            <person name="Wu Z."/>
        </authorList>
    </citation>
    <scope>NUCLEOTIDE SEQUENCE [LARGE SCALE GENOMIC DNA]</scope>
    <source>
        <strain evidence="9 10">BD3526</strain>
    </source>
</reference>
<dbReference type="AlphaFoldDB" id="A0A172ZH96"/>
<dbReference type="EC" id="3.4.-.-" evidence="8"/>
<dbReference type="Pfam" id="PF02586">
    <property type="entry name" value="SRAP"/>
    <property type="match status" value="1"/>
</dbReference>
<gene>
    <name evidence="9" type="ORF">AR543_14015</name>
</gene>
<evidence type="ECO:0000256" key="7">
    <source>
        <dbReference type="ARBA" id="ARBA00023239"/>
    </source>
</evidence>